<dbReference type="InterPro" id="IPR036322">
    <property type="entry name" value="WD40_repeat_dom_sf"/>
</dbReference>
<feature type="coiled-coil region" evidence="10">
    <location>
        <begin position="1301"/>
        <end position="1342"/>
    </location>
</feature>
<dbReference type="InterPro" id="IPR015943">
    <property type="entry name" value="WD40/YVTN_repeat-like_dom_sf"/>
</dbReference>
<keyword evidence="5 10" id="KW-0175">Coiled coil</keyword>
<keyword evidence="11" id="KW-1185">Reference proteome</keyword>
<protein>
    <recommendedName>
        <fullName evidence="9">Cilia- and flagella-associated protein 43</fullName>
    </recommendedName>
</protein>
<evidence type="ECO:0000256" key="2">
    <source>
        <dbReference type="ARBA" id="ARBA00022490"/>
    </source>
</evidence>
<keyword evidence="7" id="KW-0966">Cell projection</keyword>
<name>A0ABM1HUY4_POLDO</name>
<evidence type="ECO:0000256" key="6">
    <source>
        <dbReference type="ARBA" id="ARBA00023212"/>
    </source>
</evidence>
<dbReference type="SUPFAM" id="SSF50978">
    <property type="entry name" value="WD40 repeat-like"/>
    <property type="match status" value="1"/>
</dbReference>
<comment type="similarity">
    <text evidence="8">Belongs to the CFAP43 family.</text>
</comment>
<proteinExistence type="inferred from homology"/>
<evidence type="ECO:0000256" key="7">
    <source>
        <dbReference type="ARBA" id="ARBA00023273"/>
    </source>
</evidence>
<evidence type="ECO:0000256" key="4">
    <source>
        <dbReference type="ARBA" id="ARBA00022737"/>
    </source>
</evidence>
<evidence type="ECO:0000313" key="11">
    <source>
        <dbReference type="Proteomes" id="UP000694924"/>
    </source>
</evidence>
<dbReference type="GeneID" id="107064035"/>
<dbReference type="RefSeq" id="XP_015171771.1">
    <property type="nucleotide sequence ID" value="XM_015316285.1"/>
</dbReference>
<keyword evidence="6" id="KW-0206">Cytoskeleton</keyword>
<feature type="coiled-coil region" evidence="10">
    <location>
        <begin position="1160"/>
        <end position="1194"/>
    </location>
</feature>
<evidence type="ECO:0000256" key="1">
    <source>
        <dbReference type="ARBA" id="ARBA00004430"/>
    </source>
</evidence>
<keyword evidence="2" id="KW-0963">Cytoplasm</keyword>
<evidence type="ECO:0000256" key="3">
    <source>
        <dbReference type="ARBA" id="ARBA00022574"/>
    </source>
</evidence>
<evidence type="ECO:0000256" key="5">
    <source>
        <dbReference type="ARBA" id="ARBA00023054"/>
    </source>
</evidence>
<dbReference type="Proteomes" id="UP000694924">
    <property type="component" value="Unplaced"/>
</dbReference>
<gene>
    <name evidence="12" type="primary">LOC107064035</name>
</gene>
<evidence type="ECO:0000256" key="8">
    <source>
        <dbReference type="ARBA" id="ARBA00023605"/>
    </source>
</evidence>
<evidence type="ECO:0000313" key="12">
    <source>
        <dbReference type="RefSeq" id="XP_015171771.1"/>
    </source>
</evidence>
<keyword evidence="4" id="KW-0677">Repeat</keyword>
<organism evidence="11 12">
    <name type="scientific">Polistes dominula</name>
    <name type="common">European paper wasp</name>
    <name type="synonym">Vespa dominula</name>
    <dbReference type="NCBI Taxonomy" id="743375"/>
    <lineage>
        <taxon>Eukaryota</taxon>
        <taxon>Metazoa</taxon>
        <taxon>Ecdysozoa</taxon>
        <taxon>Arthropoda</taxon>
        <taxon>Hexapoda</taxon>
        <taxon>Insecta</taxon>
        <taxon>Pterygota</taxon>
        <taxon>Neoptera</taxon>
        <taxon>Endopterygota</taxon>
        <taxon>Hymenoptera</taxon>
        <taxon>Apocrita</taxon>
        <taxon>Aculeata</taxon>
        <taxon>Vespoidea</taxon>
        <taxon>Vespidae</taxon>
        <taxon>Polistinae</taxon>
        <taxon>Polistini</taxon>
        <taxon>Polistes</taxon>
    </lineage>
</organism>
<keyword evidence="3" id="KW-0853">WD repeat</keyword>
<dbReference type="PANTHER" id="PTHR14885">
    <property type="entry name" value="CILIA- AND FLAGELLA-ASSOCIATED PROTEIN 43-RELATED"/>
    <property type="match status" value="1"/>
</dbReference>
<comment type="subcellular location">
    <subcellularLocation>
        <location evidence="1">Cytoplasm</location>
        <location evidence="1">Cytoskeleton</location>
        <location evidence="1">Cilium axoneme</location>
    </subcellularLocation>
</comment>
<reference evidence="12" key="1">
    <citation type="submission" date="2025-08" db="UniProtKB">
        <authorList>
            <consortium name="RefSeq"/>
        </authorList>
    </citation>
    <scope>IDENTIFICATION</scope>
    <source>
        <tissue evidence="12">Whole body</tissue>
    </source>
</reference>
<dbReference type="Pfam" id="PF25828">
    <property type="entry name" value="CC_Cfap43"/>
    <property type="match status" value="1"/>
</dbReference>
<sequence>MDYSITERKWVKFGEIRDFVFVGKDVLATASGLHVRFFNMNTRDNKIETFNDQTRGFGVSTLSGHPTMPVFSVADKHSNPTIRVFTYPRIQKISSCINMEESNGYLSCTFAGTDYLLGLTSFPNFQLVLWLWQTGDKIFVIKTELKDLIQTIACSPFSPHAIVQFALISGKLSVYRMCVSSKIVTLYPIKIKSQENKLTSVCWTIDGNLLFCDEFCKVWSMSADGCNQNILIEGNSKLKAHKDRLPFIVTFKDGLLLVNTRLNEIAFYRKLFIEDSIESWQKLWSLNNKEHSLPIRAKSHNQRESVLVYDENGRITEINVLNDHVPRLEILYTDDVKYKELLAISSRSTYFAAIDEFQYLNIIDPSTGNIETKLALKLHGQVVCAKAHPKLPIIFTSSITGNCLFIDVFTNTPKILTCFHLHTISLDKMKFSSEGKLLGVANSHDGRIFIIGKNLNKGDSSFVGIFMNKNQINDYIADFLIYDQTNDTIQILILLITNKSVMTGNKLILYYGSNRNIDIIGIPYLSKQLHRMEIKNNFNNVTLTEALPTMHELKDIQVDINCDSLITFGYDGLIVIRNNTNLRMIYAIFMAHHRNENGIRSVKIINETVISLGKNGDLIANKLCRRYVQWKTVSIKADSRFFNSFNFIFESIKLYDKGLNTYLENIQKLQWENEMNEETFTRRTIFLELNKLKSKIKKLLDLNEKETILRRLPISSYDLDEEYRKYRIKMADLKRNELKQRYNEEIEARNKVCQYLRTIFWDSERVHACCLKSIFGEIIVQNYPWGIVNVEIDDFRMFEGYSIEILDIVSRLNEYKTSENILSNKEDKNTIKQETTTTTTTNNMKQETNAIDRFYESVTDDERLLLSGTSTHNWIINNTLNFIHQLKRSQDLLLNEFNKSSLFRNREYLLMNHFNECFNKMRLLKKRKMEAGRVYEERLKHCISEIDIMFENKYTIESVTLPVWHYSEIPDYVITIEDKEILTIPYVHPKKESSSNDEYKNMNGCNSQLYSNDYDLYEEALEKMMDGVLELKWEDEIKKDIPKPVCLIKNKSPSKYTPKDIKAIESYKSKMERLQLDRQKYKSILEAEMIEINDKITKCFMSFDEKLKNFQTKKIAVDSSILQEKLLRLRETQRIHHICDELIQITHFKENTIAKDAGKVQELAQDCLSFETIVKELKNRYENLIKREKALEGKFRGEFGDLKQLIIEHLFKHYKKRPKIAYFTFTSVMYLTELEKCVIGNDKSEILPIEYSNFLRNLQSLDLIPKNVSTLIDDAHWRTMCRLRRLKIEIEIKVRCCIVELVEAEQTLIFYQRKKQTAQSEFNRLKAELDKREKEFDRFVEDKEIQLVMKMGQVEVPLGGRGFEDFADVVLISKQAFLSTNEGIEKADKQKLTAMKESVDLRKKISHQKWRHECLRHTLKYLHEELTNLRKIKITKDLQKYLGKLPIVKNPRNEYEDIEQYSRATSDRYEKLLEIEKNRLDKITNNIEYWRMRNIELTKKIENMKLKNRKLFSQTLEPLRKKNNKFCRNKHVVIRKRTELDRKIKENYDELLMLHSRLESLRLRIYPTLRFNKLHFV</sequence>
<evidence type="ECO:0000256" key="10">
    <source>
        <dbReference type="SAM" id="Coils"/>
    </source>
</evidence>
<dbReference type="PANTHER" id="PTHR14885:SF1">
    <property type="entry name" value="CILIA- AND FLAGELLA-ASSOCIATED PROTEIN 43"/>
    <property type="match status" value="1"/>
</dbReference>
<dbReference type="Gene3D" id="2.130.10.10">
    <property type="entry name" value="YVTN repeat-like/Quinoprotein amine dehydrogenase"/>
    <property type="match status" value="2"/>
</dbReference>
<accession>A0ABM1HUY4</accession>
<evidence type="ECO:0000256" key="9">
    <source>
        <dbReference type="ARBA" id="ARBA00023662"/>
    </source>
</evidence>